<evidence type="ECO:0000313" key="2">
    <source>
        <dbReference type="Proteomes" id="UP000003208"/>
    </source>
</evidence>
<proteinExistence type="predicted"/>
<protein>
    <submittedName>
        <fullName evidence="1">Uncharacterized protein</fullName>
    </submittedName>
</protein>
<dbReference type="AlphaFoldDB" id="G6YWV8"/>
<dbReference type="Proteomes" id="UP000003208">
    <property type="component" value="Unassembled WGS sequence"/>
</dbReference>
<evidence type="ECO:0000313" key="1">
    <source>
        <dbReference type="EMBL" id="EHJ03502.1"/>
    </source>
</evidence>
<accession>G6YWV8</accession>
<keyword evidence="2" id="KW-1185">Reference proteome</keyword>
<organism evidence="1 2">
    <name type="scientific">Marinobacter manganoxydans MnI7-9</name>
    <dbReference type="NCBI Taxonomy" id="1094979"/>
    <lineage>
        <taxon>Bacteria</taxon>
        <taxon>Pseudomonadati</taxon>
        <taxon>Pseudomonadota</taxon>
        <taxon>Gammaproteobacteria</taxon>
        <taxon>Pseudomonadales</taxon>
        <taxon>Marinobacteraceae</taxon>
        <taxon>Marinobacter</taxon>
    </lineage>
</organism>
<name>G6YWV8_9GAMM</name>
<dbReference type="EMBL" id="AGTR01000080">
    <property type="protein sequence ID" value="EHJ03502.1"/>
    <property type="molecule type" value="Genomic_DNA"/>
</dbReference>
<gene>
    <name evidence="1" type="ORF">KYE_16858</name>
</gene>
<sequence length="51" mass="5711">MHRLEEDIGVPKGFFEEEAKGNFLRDLFQLALGGSGEEQGRPSSIHSDQNH</sequence>
<reference evidence="1 2" key="1">
    <citation type="journal article" date="2012" name="J. Bacteriol.">
        <title>Genome sequence of deep-sea manganese-oxidizing bacterium Marinobacter manganoxydans MnI7-9.</title>
        <authorList>
            <person name="Wang H."/>
            <person name="Li H."/>
            <person name="Shao Z."/>
            <person name="Liao S."/>
            <person name="Johnstone L."/>
            <person name="Rensing C."/>
            <person name="Wang G."/>
        </authorList>
    </citation>
    <scope>NUCLEOTIDE SEQUENCE [LARGE SCALE GENOMIC DNA]</scope>
    <source>
        <strain evidence="1 2">MnI7-9</strain>
    </source>
</reference>